<keyword evidence="4" id="KW-1185">Reference proteome</keyword>
<evidence type="ECO:0000313" key="3">
    <source>
        <dbReference type="EMBL" id="CAL1294599.1"/>
    </source>
</evidence>
<name>A0AAV2BG36_9ARAC</name>
<dbReference type="InterPro" id="IPR011333">
    <property type="entry name" value="SKP1/BTB/POZ_sf"/>
</dbReference>
<dbReference type="SUPFAM" id="SSF49599">
    <property type="entry name" value="TRAF domain-like"/>
    <property type="match status" value="1"/>
</dbReference>
<feature type="domain" description="BTB" evidence="1">
    <location>
        <begin position="356"/>
        <end position="420"/>
    </location>
</feature>
<sequence>MISAVINYNLFYFSVKMACSEKCFTFTWKLENISYCLQKKNAYIKSPAFVIDSTDETKSHLYLYPRGQDNGNYIGFHLFRERKREIKYELAFVAENGSVLRKMPVVKYDFSTYKVYGFSKFGKREDVFILKRSTFLPQDALIVRCRIWKTAGEMTEDIRCFARTRIGIQRRSFQWSVKKFSTLELEKKYTYEIKSIQSESSLISIDLCLTEGFISEEIIRFKLSIQDPTMMFSTLRLSLVDVSGNRIECNQEELWFDDASKSKEFKFFFAKNKLIAMKNSYLPDDNLSLLWEWALSKGIVSEEIEDIQYSTTTSGSNFSNTESKFPNSENLNNKNIISLSDTLKDLNSLYDENFLCDAKLKTSTRIFNAHKVILSASSSVFKAMFSSDMKEKYSDCVNIENLSDDTINRMLVFIYTAHVEDLTWEKASHLYTAADKYAILSLKCICSSYLKNNLSQSNACDVLLLSDIHAYSDLKSTAQHYILKYIKDIINSDGWKLLMETNSKLAAETLCLQHK</sequence>
<dbReference type="CDD" id="cd18186">
    <property type="entry name" value="BTB_POZ_ZBTB_KLHL-like"/>
    <property type="match status" value="1"/>
</dbReference>
<dbReference type="InterPro" id="IPR008974">
    <property type="entry name" value="TRAF-like"/>
</dbReference>
<feature type="domain" description="MATH" evidence="2">
    <location>
        <begin position="23"/>
        <end position="147"/>
    </location>
</feature>
<dbReference type="PROSITE" id="PS50097">
    <property type="entry name" value="BTB"/>
    <property type="match status" value="1"/>
</dbReference>
<proteinExistence type="predicted"/>
<protein>
    <recommendedName>
        <fullName evidence="5">Speckle-type POZ protein</fullName>
    </recommendedName>
</protein>
<accession>A0AAV2BG36</accession>
<gene>
    <name evidence="3" type="ORF">LARSCL_LOCUS18805</name>
</gene>
<dbReference type="Gene3D" id="1.25.40.420">
    <property type="match status" value="1"/>
</dbReference>
<dbReference type="Gene3D" id="2.60.210.10">
    <property type="entry name" value="Apoptosis, Tumor Necrosis Factor Receptor Associated Protein 2, Chain A"/>
    <property type="match status" value="1"/>
</dbReference>
<dbReference type="AlphaFoldDB" id="A0AAV2BG36"/>
<dbReference type="Pfam" id="PF22486">
    <property type="entry name" value="MATH_2"/>
    <property type="match status" value="1"/>
</dbReference>
<dbReference type="Pfam" id="PF00651">
    <property type="entry name" value="BTB"/>
    <property type="match status" value="1"/>
</dbReference>
<comment type="caution">
    <text evidence="3">The sequence shown here is derived from an EMBL/GenBank/DDBJ whole genome shotgun (WGS) entry which is preliminary data.</text>
</comment>
<evidence type="ECO:0000259" key="1">
    <source>
        <dbReference type="PROSITE" id="PS50097"/>
    </source>
</evidence>
<dbReference type="EMBL" id="CAXIEN010000350">
    <property type="protein sequence ID" value="CAL1294599.1"/>
    <property type="molecule type" value="Genomic_DNA"/>
</dbReference>
<evidence type="ECO:0000259" key="2">
    <source>
        <dbReference type="PROSITE" id="PS50144"/>
    </source>
</evidence>
<evidence type="ECO:0000313" key="4">
    <source>
        <dbReference type="Proteomes" id="UP001497382"/>
    </source>
</evidence>
<dbReference type="Proteomes" id="UP001497382">
    <property type="component" value="Unassembled WGS sequence"/>
</dbReference>
<dbReference type="PROSITE" id="PS50144">
    <property type="entry name" value="MATH"/>
    <property type="match status" value="1"/>
</dbReference>
<evidence type="ECO:0008006" key="5">
    <source>
        <dbReference type="Google" id="ProtNLM"/>
    </source>
</evidence>
<dbReference type="SMART" id="SM00225">
    <property type="entry name" value="BTB"/>
    <property type="match status" value="1"/>
</dbReference>
<dbReference type="SUPFAM" id="SSF54695">
    <property type="entry name" value="POZ domain"/>
    <property type="match status" value="1"/>
</dbReference>
<dbReference type="InterPro" id="IPR000210">
    <property type="entry name" value="BTB/POZ_dom"/>
</dbReference>
<organism evidence="3 4">
    <name type="scientific">Larinioides sclopetarius</name>
    <dbReference type="NCBI Taxonomy" id="280406"/>
    <lineage>
        <taxon>Eukaryota</taxon>
        <taxon>Metazoa</taxon>
        <taxon>Ecdysozoa</taxon>
        <taxon>Arthropoda</taxon>
        <taxon>Chelicerata</taxon>
        <taxon>Arachnida</taxon>
        <taxon>Araneae</taxon>
        <taxon>Araneomorphae</taxon>
        <taxon>Entelegynae</taxon>
        <taxon>Araneoidea</taxon>
        <taxon>Araneidae</taxon>
        <taxon>Larinioides</taxon>
    </lineage>
</organism>
<reference evidence="3 4" key="1">
    <citation type="submission" date="2024-04" db="EMBL/GenBank/DDBJ databases">
        <authorList>
            <person name="Rising A."/>
            <person name="Reimegard J."/>
            <person name="Sonavane S."/>
            <person name="Akerstrom W."/>
            <person name="Nylinder S."/>
            <person name="Hedman E."/>
            <person name="Kallberg Y."/>
        </authorList>
    </citation>
    <scope>NUCLEOTIDE SEQUENCE [LARGE SCALE GENOMIC DNA]</scope>
</reference>
<dbReference type="Gene3D" id="3.30.710.10">
    <property type="entry name" value="Potassium Channel Kv1.1, Chain A"/>
    <property type="match status" value="1"/>
</dbReference>
<dbReference type="GO" id="GO:0030163">
    <property type="term" value="P:protein catabolic process"/>
    <property type="evidence" value="ECO:0007669"/>
    <property type="project" value="UniProtKB-ARBA"/>
</dbReference>
<dbReference type="InterPro" id="IPR002083">
    <property type="entry name" value="MATH/TRAF_dom"/>
</dbReference>
<dbReference type="PANTHER" id="PTHR24413">
    <property type="entry name" value="SPECKLE-TYPE POZ PROTEIN"/>
    <property type="match status" value="1"/>
</dbReference>